<dbReference type="AlphaFoldDB" id="A0ABD3UE27"/>
<dbReference type="SUPFAM" id="SSF47986">
    <property type="entry name" value="DEATH domain"/>
    <property type="match status" value="1"/>
</dbReference>
<dbReference type="EMBL" id="JBJQND010000016">
    <property type="protein sequence ID" value="KAL3847215.1"/>
    <property type="molecule type" value="Genomic_DNA"/>
</dbReference>
<dbReference type="CDD" id="cd01670">
    <property type="entry name" value="Death"/>
    <property type="match status" value="1"/>
</dbReference>
<dbReference type="PROSITE" id="PS50017">
    <property type="entry name" value="DEATH_DOMAIN"/>
    <property type="match status" value="1"/>
</dbReference>
<reference evidence="2 3" key="1">
    <citation type="submission" date="2024-11" db="EMBL/GenBank/DDBJ databases">
        <title>Chromosome-level genome assembly of the freshwater bivalve Anodonta woodiana.</title>
        <authorList>
            <person name="Chen X."/>
        </authorList>
    </citation>
    <scope>NUCLEOTIDE SEQUENCE [LARGE SCALE GENOMIC DNA]</scope>
    <source>
        <strain evidence="2">MN2024</strain>
        <tissue evidence="2">Gills</tissue>
    </source>
</reference>
<name>A0ABD3UE27_SINWO</name>
<dbReference type="Pfam" id="PF00531">
    <property type="entry name" value="Death"/>
    <property type="match status" value="1"/>
</dbReference>
<sequence length="226" mass="25911">MEDLLKMRSKQQLVQITNTMSKSILVRYGQSIRVDAQGSIRVPLHYQLEYMQIKFTGKEENSYVRFQVDIVDTNSSAVLDFRLGRKQVHVCPFEAEEWLRQRSGTSQTNPKVEKQAPAFFVKNQTLCVRSLQVLAKQIPVQQVKELAIELGLTNNEVEHLKACGFRGMELCLEILLKWRHKCHKEADDMVRELATTLNALSLKDLASILLKASKGQKCLKTEYFAP</sequence>
<comment type="caution">
    <text evidence="2">The sequence shown here is derived from an EMBL/GenBank/DDBJ whole genome shotgun (WGS) entry which is preliminary data.</text>
</comment>
<proteinExistence type="predicted"/>
<dbReference type="InterPro" id="IPR000488">
    <property type="entry name" value="Death_dom"/>
</dbReference>
<feature type="domain" description="Death" evidence="1">
    <location>
        <begin position="144"/>
        <end position="213"/>
    </location>
</feature>
<dbReference type="Proteomes" id="UP001634394">
    <property type="component" value="Unassembled WGS sequence"/>
</dbReference>
<dbReference type="Gene3D" id="1.10.533.10">
    <property type="entry name" value="Death Domain, Fas"/>
    <property type="match status" value="1"/>
</dbReference>
<evidence type="ECO:0000313" key="2">
    <source>
        <dbReference type="EMBL" id="KAL3847215.1"/>
    </source>
</evidence>
<evidence type="ECO:0000259" key="1">
    <source>
        <dbReference type="PROSITE" id="PS50017"/>
    </source>
</evidence>
<keyword evidence="3" id="KW-1185">Reference proteome</keyword>
<evidence type="ECO:0000313" key="3">
    <source>
        <dbReference type="Proteomes" id="UP001634394"/>
    </source>
</evidence>
<dbReference type="InterPro" id="IPR011029">
    <property type="entry name" value="DEATH-like_dom_sf"/>
</dbReference>
<accession>A0ABD3UE27</accession>
<protein>
    <recommendedName>
        <fullName evidence="1">Death domain-containing protein</fullName>
    </recommendedName>
</protein>
<gene>
    <name evidence="2" type="ORF">ACJMK2_018137</name>
</gene>
<organism evidence="2 3">
    <name type="scientific">Sinanodonta woodiana</name>
    <name type="common">Chinese pond mussel</name>
    <name type="synonym">Anodonta woodiana</name>
    <dbReference type="NCBI Taxonomy" id="1069815"/>
    <lineage>
        <taxon>Eukaryota</taxon>
        <taxon>Metazoa</taxon>
        <taxon>Spiralia</taxon>
        <taxon>Lophotrochozoa</taxon>
        <taxon>Mollusca</taxon>
        <taxon>Bivalvia</taxon>
        <taxon>Autobranchia</taxon>
        <taxon>Heteroconchia</taxon>
        <taxon>Palaeoheterodonta</taxon>
        <taxon>Unionida</taxon>
        <taxon>Unionoidea</taxon>
        <taxon>Unionidae</taxon>
        <taxon>Unioninae</taxon>
        <taxon>Sinanodonta</taxon>
    </lineage>
</organism>